<feature type="region of interest" description="Disordered" evidence="2">
    <location>
        <begin position="338"/>
        <end position="376"/>
    </location>
</feature>
<reference evidence="3" key="1">
    <citation type="journal article" date="2020" name="Fungal Divers.">
        <title>Resolving the Mortierellaceae phylogeny through synthesis of multi-gene phylogenetics and phylogenomics.</title>
        <authorList>
            <person name="Vandepol N."/>
            <person name="Liber J."/>
            <person name="Desiro A."/>
            <person name="Na H."/>
            <person name="Kennedy M."/>
            <person name="Barry K."/>
            <person name="Grigoriev I.V."/>
            <person name="Miller A.N."/>
            <person name="O'Donnell K."/>
            <person name="Stajich J.E."/>
            <person name="Bonito G."/>
        </authorList>
    </citation>
    <scope>NUCLEOTIDE SEQUENCE</scope>
    <source>
        <strain evidence="3">BC1065</strain>
    </source>
</reference>
<evidence type="ECO:0000256" key="1">
    <source>
        <dbReference type="SAM" id="Coils"/>
    </source>
</evidence>
<proteinExistence type="predicted"/>
<dbReference type="Proteomes" id="UP000807716">
    <property type="component" value="Unassembled WGS sequence"/>
</dbReference>
<feature type="coiled-coil region" evidence="1">
    <location>
        <begin position="100"/>
        <end position="141"/>
    </location>
</feature>
<keyword evidence="4" id="KW-1185">Reference proteome</keyword>
<sequence length="665" mass="73508">MHHHHDHAEDPHSNKLRAQQLIDLLASTGFPNATSIDPIVLEEHLLTATQGEATQHFLDWVLNNTSPATNWPAYERPDLLETLLLADNESGFSNDDQRSNADLDREYEALLTQHDQLQHTLDTLSEELQQLQLQESETADAARILSTQTSDLSVRMDTTLATLEETAFKAFQDPTASHDGLSTATATPPTASALYLHQCHEQIARIQTLDEQFLVEMERMINHRLESDPFRSVREAFQRHEGDPVDSSTSSNDLSLHQPGHQAAAGALNPAMETTVDTSTSIFHLLLASDQTMDQEMVELCKLYRSTKMNHLRTVAMLKGLEKQVQVLQEIDDQFTEAVAHQEHEKQQQQHPSNHHHSSSSTDTGPALGGGSLAGKPVQTIAGAKAAALQQMRQNEIALISAQREASRLLEELDQTLSTPLAPSTNAATTSASSLEGSRGRDGEAVRGDAGDIGSSMAELYDRIARGDIELRFLEARYHDYIRSQRVHLSELEKAIDALLDLYGCNQTIATMMAEEQTSIQQGKDTLGSLIMYLARIPAAPGTPPTLTSTTPATVIADQLQQRALDGLAEDRQLHQRRAELVQQTSDLARGLHAKVVGLSYVQEALDRRLLHRHSAVADQGAHASKSRFASKQLREAQQVLGSRTEELRELQDRASHIVNEQLKK</sequence>
<evidence type="ECO:0000256" key="2">
    <source>
        <dbReference type="SAM" id="MobiDB-lite"/>
    </source>
</evidence>
<feature type="compositionally biased region" description="Basic and acidic residues" evidence="2">
    <location>
        <begin position="438"/>
        <end position="450"/>
    </location>
</feature>
<feature type="compositionally biased region" description="Polar residues" evidence="2">
    <location>
        <begin position="246"/>
        <end position="255"/>
    </location>
</feature>
<evidence type="ECO:0000313" key="4">
    <source>
        <dbReference type="Proteomes" id="UP000807716"/>
    </source>
</evidence>
<dbReference type="EMBL" id="JAAAJB010000125">
    <property type="protein sequence ID" value="KAG0264994.1"/>
    <property type="molecule type" value="Genomic_DNA"/>
</dbReference>
<feature type="region of interest" description="Disordered" evidence="2">
    <location>
        <begin position="238"/>
        <end position="264"/>
    </location>
</feature>
<evidence type="ECO:0000313" key="3">
    <source>
        <dbReference type="EMBL" id="KAG0264994.1"/>
    </source>
</evidence>
<dbReference type="AlphaFoldDB" id="A0A9P6QDT5"/>
<accession>A0A9P6QDT5</accession>
<protein>
    <submittedName>
        <fullName evidence="3">Uncharacterized protein</fullName>
    </submittedName>
</protein>
<name>A0A9P6QDT5_9FUNG</name>
<organism evidence="3 4">
    <name type="scientific">Actinomortierella ambigua</name>
    <dbReference type="NCBI Taxonomy" id="1343610"/>
    <lineage>
        <taxon>Eukaryota</taxon>
        <taxon>Fungi</taxon>
        <taxon>Fungi incertae sedis</taxon>
        <taxon>Mucoromycota</taxon>
        <taxon>Mortierellomycotina</taxon>
        <taxon>Mortierellomycetes</taxon>
        <taxon>Mortierellales</taxon>
        <taxon>Mortierellaceae</taxon>
        <taxon>Actinomortierella</taxon>
    </lineage>
</organism>
<feature type="compositionally biased region" description="Low complexity" evidence="2">
    <location>
        <begin position="418"/>
        <end position="435"/>
    </location>
</feature>
<comment type="caution">
    <text evidence="3">The sequence shown here is derived from an EMBL/GenBank/DDBJ whole genome shotgun (WGS) entry which is preliminary data.</text>
</comment>
<gene>
    <name evidence="3" type="ORF">DFQ27_000869</name>
</gene>
<dbReference type="OrthoDB" id="2380141at2759"/>
<keyword evidence="1" id="KW-0175">Coiled coil</keyword>
<feature type="region of interest" description="Disordered" evidence="2">
    <location>
        <begin position="417"/>
        <end position="452"/>
    </location>
</feature>